<dbReference type="Proteomes" id="UP000188605">
    <property type="component" value="Unassembled WGS sequence"/>
</dbReference>
<reference evidence="1" key="1">
    <citation type="submission" date="2016-08" db="EMBL/GenBank/DDBJ databases">
        <authorList>
            <person name="Ngugi D.K."/>
            <person name="Miyake S."/>
            <person name="Stingl U."/>
        </authorList>
    </citation>
    <scope>NUCLEOTIDE SEQUENCE</scope>
    <source>
        <strain evidence="1">SCG-B11WGA-EpuloA1</strain>
    </source>
</reference>
<keyword evidence="2" id="KW-1185">Reference proteome</keyword>
<evidence type="ECO:0000313" key="2">
    <source>
        <dbReference type="Proteomes" id="UP000188605"/>
    </source>
</evidence>
<comment type="caution">
    <text evidence="1">The sequence shown here is derived from an EMBL/GenBank/DDBJ whole genome shotgun (WGS) entry which is preliminary data.</text>
</comment>
<dbReference type="EMBL" id="LJDB01000043">
    <property type="protein sequence ID" value="ONI41063.1"/>
    <property type="molecule type" value="Genomic_DNA"/>
</dbReference>
<sequence length="176" mass="20284">MELKITEALNQIEKVLEESKPVFLGGGKIAVDKNEIIKWIEELKKELPSELKRSIEIVEERDKILGEAKKESSILIEETQQTINHLIDQHEITKDARQKAQHIIEMARKDARDVQLGAIEHANEKLKEVEGRIKITFDTIHKEIGSFENFSSNVISTLQKEREEVRDLVSRGVHRT</sequence>
<gene>
    <name evidence="1" type="ORF">AN396_04750</name>
</gene>
<name>A0ACC8XE51_9FIRM</name>
<organism evidence="1 2">
    <name type="scientific">Candidatus Epulonipiscium fishelsonii</name>
    <dbReference type="NCBI Taxonomy" id="77094"/>
    <lineage>
        <taxon>Bacteria</taxon>
        <taxon>Bacillati</taxon>
        <taxon>Bacillota</taxon>
        <taxon>Clostridia</taxon>
        <taxon>Lachnospirales</taxon>
        <taxon>Lachnospiraceae</taxon>
        <taxon>Candidatus Epulonipiscium</taxon>
    </lineage>
</organism>
<proteinExistence type="predicted"/>
<protein>
    <submittedName>
        <fullName evidence="1">Uncharacterized protein</fullName>
    </submittedName>
</protein>
<evidence type="ECO:0000313" key="1">
    <source>
        <dbReference type="EMBL" id="ONI41063.1"/>
    </source>
</evidence>
<accession>A0ACC8XE51</accession>